<dbReference type="CDD" id="cd07012">
    <property type="entry name" value="PBP2_Bug_TTT"/>
    <property type="match status" value="1"/>
</dbReference>
<sequence>MSNQVTRRDILQGLAAIGGTSLLATGATSALAQAGKPAAWPTKPIRVVVPFNAGGATDIIARTIGEALARRVGQPVVIDNRAGAAGILGTDAVVKAPADGHTLLVSLSTSMLINQFLYTKLPYNPQKDIALVTQIAAAPVTLVVHPSVPANNMKELLAYVKANKGKLSYGSWGVGSYAHLAGAYMSKTMDADMTHAAYKGEAPMIQELIGGQLQMCFSSALNTKPFIDSGKLKAIGVTGKERMEILPKLPTIHEQGVTDDAYAIYGWVAMGAPAGVPKEIVDQLYGHLREIAKDPKVLERTVGAGFMPLMNSPQAFRENYQRDMPIWKALVEEAGAKLD</sequence>
<dbReference type="KEGG" id="dla:I6G47_17555"/>
<dbReference type="RefSeq" id="WP_016450303.1">
    <property type="nucleotide sequence ID" value="NZ_AP025556.1"/>
</dbReference>
<dbReference type="EMBL" id="FNPE01000001">
    <property type="protein sequence ID" value="SDX72728.1"/>
    <property type="molecule type" value="Genomic_DNA"/>
</dbReference>
<comment type="similarity">
    <text evidence="1">Belongs to the UPF0065 (bug) family.</text>
</comment>
<organism evidence="3 4">
    <name type="scientific">Delftia lacustris</name>
    <dbReference type="NCBI Taxonomy" id="558537"/>
    <lineage>
        <taxon>Bacteria</taxon>
        <taxon>Pseudomonadati</taxon>
        <taxon>Pseudomonadota</taxon>
        <taxon>Betaproteobacteria</taxon>
        <taxon>Burkholderiales</taxon>
        <taxon>Comamonadaceae</taxon>
        <taxon>Delftia</taxon>
    </lineage>
</organism>
<dbReference type="Proteomes" id="UP000183417">
    <property type="component" value="Unassembled WGS sequence"/>
</dbReference>
<evidence type="ECO:0000313" key="2">
    <source>
        <dbReference type="EMBL" id="QPS78835.1"/>
    </source>
</evidence>
<dbReference type="PIRSF" id="PIRSF017082">
    <property type="entry name" value="YflP"/>
    <property type="match status" value="1"/>
</dbReference>
<evidence type="ECO:0000313" key="3">
    <source>
        <dbReference type="EMBL" id="SDX72728.1"/>
    </source>
</evidence>
<dbReference type="AlphaFoldDB" id="A0A1H3E359"/>
<dbReference type="PANTHER" id="PTHR42928:SF5">
    <property type="entry name" value="BLR1237 PROTEIN"/>
    <property type="match status" value="1"/>
</dbReference>
<proteinExistence type="inferred from homology"/>
<dbReference type="GeneID" id="94694816"/>
<reference evidence="3 4" key="1">
    <citation type="submission" date="2016-10" db="EMBL/GenBank/DDBJ databases">
        <authorList>
            <person name="de Groot N.N."/>
        </authorList>
    </citation>
    <scope>NUCLEOTIDE SEQUENCE [LARGE SCALE GENOMIC DNA]</scope>
    <source>
        <strain evidence="3 4">LMG 24775</strain>
    </source>
</reference>
<evidence type="ECO:0000313" key="5">
    <source>
        <dbReference type="Proteomes" id="UP000595064"/>
    </source>
</evidence>
<dbReference type="Pfam" id="PF03401">
    <property type="entry name" value="TctC"/>
    <property type="match status" value="1"/>
</dbReference>
<dbReference type="PANTHER" id="PTHR42928">
    <property type="entry name" value="TRICARBOXYLATE-BINDING PROTEIN"/>
    <property type="match status" value="1"/>
</dbReference>
<reference evidence="2 5" key="2">
    <citation type="submission" date="2020-12" db="EMBL/GenBank/DDBJ databases">
        <title>FDA dAtabase for Regulatory Grade micrObial Sequences (FDA-ARGOS): Supporting development and validation of Infectious Disease Dx tests.</title>
        <authorList>
            <person name="Sproer C."/>
            <person name="Gronow S."/>
            <person name="Severitt S."/>
            <person name="Schroder I."/>
            <person name="Tallon L."/>
            <person name="Sadzewicz L."/>
            <person name="Zhao X."/>
            <person name="Boylan J."/>
            <person name="Ott S."/>
            <person name="Bowen H."/>
            <person name="Vavikolanu K."/>
            <person name="Mehta A."/>
            <person name="Aluvathingal J."/>
            <person name="Nadendla S."/>
            <person name="Lowell S."/>
            <person name="Myers T."/>
            <person name="Yan Y."/>
            <person name="Sichtig H."/>
        </authorList>
    </citation>
    <scope>NUCLEOTIDE SEQUENCE [LARGE SCALE GENOMIC DNA]</scope>
    <source>
        <strain evidence="2 5">FDAARGOS_890</strain>
    </source>
</reference>
<dbReference type="InterPro" id="IPR042100">
    <property type="entry name" value="Bug_dom1"/>
</dbReference>
<dbReference type="InterPro" id="IPR005064">
    <property type="entry name" value="BUG"/>
</dbReference>
<dbReference type="SUPFAM" id="SSF53850">
    <property type="entry name" value="Periplasmic binding protein-like II"/>
    <property type="match status" value="1"/>
</dbReference>
<dbReference type="InterPro" id="IPR006311">
    <property type="entry name" value="TAT_signal"/>
</dbReference>
<dbReference type="EMBL" id="CP065748">
    <property type="protein sequence ID" value="QPS78835.1"/>
    <property type="molecule type" value="Genomic_DNA"/>
</dbReference>
<dbReference type="Proteomes" id="UP000595064">
    <property type="component" value="Chromosome"/>
</dbReference>
<gene>
    <name evidence="2" type="ORF">I6G47_17555</name>
    <name evidence="3" type="ORF">SAMN05421547_1014</name>
</gene>
<keyword evidence="5" id="KW-1185">Reference proteome</keyword>
<evidence type="ECO:0000313" key="4">
    <source>
        <dbReference type="Proteomes" id="UP000183417"/>
    </source>
</evidence>
<keyword evidence="3" id="KW-0675">Receptor</keyword>
<name>A0A1H3E359_9BURK</name>
<dbReference type="Gene3D" id="3.40.190.10">
    <property type="entry name" value="Periplasmic binding protein-like II"/>
    <property type="match status" value="1"/>
</dbReference>
<evidence type="ECO:0000256" key="1">
    <source>
        <dbReference type="ARBA" id="ARBA00006987"/>
    </source>
</evidence>
<dbReference type="PROSITE" id="PS51318">
    <property type="entry name" value="TAT"/>
    <property type="match status" value="1"/>
</dbReference>
<dbReference type="Gene3D" id="3.40.190.150">
    <property type="entry name" value="Bordetella uptake gene, domain 1"/>
    <property type="match status" value="1"/>
</dbReference>
<accession>A0A1H3E359</accession>
<protein>
    <submittedName>
        <fullName evidence="2">Tripartite tricarboxylate transporter substrate binding protein</fullName>
    </submittedName>
    <submittedName>
        <fullName evidence="3">Tripartite-type tricarboxylate transporter, receptor component TctC</fullName>
    </submittedName>
</protein>